<dbReference type="InterPro" id="IPR049514">
    <property type="entry name" value="Fic-like_C"/>
</dbReference>
<keyword evidence="3" id="KW-0378">Hydrolase</keyword>
<feature type="region of interest" description="Disordered" evidence="1">
    <location>
        <begin position="1"/>
        <end position="45"/>
    </location>
</feature>
<dbReference type="AlphaFoldDB" id="A0A1W1DVY7"/>
<name>A0A1W1DVY7_9ZZZZ</name>
<dbReference type="EMBL" id="FPHY01000052">
    <property type="protein sequence ID" value="SFV85892.1"/>
    <property type="molecule type" value="Genomic_DNA"/>
</dbReference>
<sequence>MRNWFNKDKKGKGNQDEMLELTTESPSELRKTADQFGRNGTNKTGKEQQDFDFIYISENTDYKGIKPLQRTKKGLSLTIEELSREHIKILKKCQSENTATALMKISGRKNKTKFKNDILNPLIECGFFELTLPEKPTSPKQKYRFTGKFVIKISKK</sequence>
<reference evidence="3" key="1">
    <citation type="submission" date="2016-10" db="EMBL/GenBank/DDBJ databases">
        <authorList>
            <person name="de Groot N.N."/>
        </authorList>
    </citation>
    <scope>NUCLEOTIDE SEQUENCE</scope>
</reference>
<evidence type="ECO:0000313" key="3">
    <source>
        <dbReference type="EMBL" id="SFV85892.1"/>
    </source>
</evidence>
<gene>
    <name evidence="3" type="ORF">MNB_SUP05-SYMBIONT-4-464</name>
</gene>
<feature type="compositionally biased region" description="Basic and acidic residues" evidence="1">
    <location>
        <begin position="1"/>
        <end position="15"/>
    </location>
</feature>
<evidence type="ECO:0000256" key="1">
    <source>
        <dbReference type="SAM" id="MobiDB-lite"/>
    </source>
</evidence>
<proteinExistence type="predicted"/>
<dbReference type="Pfam" id="PF21247">
    <property type="entry name" value="Fic-like_C"/>
    <property type="match status" value="1"/>
</dbReference>
<accession>A0A1W1DVY7</accession>
<keyword evidence="3" id="KW-0347">Helicase</keyword>
<keyword evidence="3" id="KW-0067">ATP-binding</keyword>
<keyword evidence="3" id="KW-0547">Nucleotide-binding</keyword>
<protein>
    <submittedName>
        <fullName evidence="3">ATP-dependent DNA helicase</fullName>
    </submittedName>
</protein>
<dbReference type="GO" id="GO:0004386">
    <property type="term" value="F:helicase activity"/>
    <property type="evidence" value="ECO:0007669"/>
    <property type="project" value="UniProtKB-KW"/>
</dbReference>
<evidence type="ECO:0000259" key="2">
    <source>
        <dbReference type="Pfam" id="PF21247"/>
    </source>
</evidence>
<feature type="domain" description="Filamentation induced by cAMP protein Fic-like C-terminal" evidence="2">
    <location>
        <begin position="89"/>
        <end position="146"/>
    </location>
</feature>
<organism evidence="3">
    <name type="scientific">hydrothermal vent metagenome</name>
    <dbReference type="NCBI Taxonomy" id="652676"/>
    <lineage>
        <taxon>unclassified sequences</taxon>
        <taxon>metagenomes</taxon>
        <taxon>ecological metagenomes</taxon>
    </lineage>
</organism>